<dbReference type="EMBL" id="ML975193">
    <property type="protein sequence ID" value="KAF1808037.1"/>
    <property type="molecule type" value="Genomic_DNA"/>
</dbReference>
<dbReference type="Proteomes" id="UP000504638">
    <property type="component" value="Unplaced"/>
</dbReference>
<keyword evidence="2" id="KW-1185">Reference proteome</keyword>
<protein>
    <submittedName>
        <fullName evidence="1 3">Uncharacterized protein</fullName>
    </submittedName>
</protein>
<proteinExistence type="predicted"/>
<name>A0A6G1FQG5_9PEZI</name>
<evidence type="ECO:0000313" key="2">
    <source>
        <dbReference type="Proteomes" id="UP000504638"/>
    </source>
</evidence>
<reference evidence="3" key="3">
    <citation type="submission" date="2025-04" db="UniProtKB">
        <authorList>
            <consortium name="RefSeq"/>
        </authorList>
    </citation>
    <scope>IDENTIFICATION</scope>
    <source>
        <strain evidence="3">CBS 781.70</strain>
    </source>
</reference>
<feature type="non-terminal residue" evidence="1">
    <location>
        <position position="1"/>
    </location>
</feature>
<dbReference type="GeneID" id="54416189"/>
<accession>A0A6G1FQG5</accession>
<dbReference type="OrthoDB" id="3945550at2759"/>
<reference evidence="3" key="2">
    <citation type="submission" date="2020-04" db="EMBL/GenBank/DDBJ databases">
        <authorList>
            <consortium name="NCBI Genome Project"/>
        </authorList>
    </citation>
    <scope>NUCLEOTIDE SEQUENCE</scope>
    <source>
        <strain evidence="3">CBS 781.70</strain>
    </source>
</reference>
<sequence length="151" mass="17534">PHLHHLSLNLHRNGTWPLESLSAIAGIPALRTLDMWLDITSECRRQNEIKHGWRPYLDDDDRCADEAQFRQPYVNETTAQEVFDFMRSKKLGDELERVTFWVGDWSRSWDGPLYSPPWMENKNVKVDCNVAVDGNTAESCVVETGSNYWTH</sequence>
<gene>
    <name evidence="1 3" type="ORF">P152DRAFT_376161</name>
</gene>
<dbReference type="AlphaFoldDB" id="A0A6G1FQG5"/>
<organism evidence="1">
    <name type="scientific">Eremomyces bilateralis CBS 781.70</name>
    <dbReference type="NCBI Taxonomy" id="1392243"/>
    <lineage>
        <taxon>Eukaryota</taxon>
        <taxon>Fungi</taxon>
        <taxon>Dikarya</taxon>
        <taxon>Ascomycota</taxon>
        <taxon>Pezizomycotina</taxon>
        <taxon>Dothideomycetes</taxon>
        <taxon>Dothideomycetes incertae sedis</taxon>
        <taxon>Eremomycetales</taxon>
        <taxon>Eremomycetaceae</taxon>
        <taxon>Eremomyces</taxon>
    </lineage>
</organism>
<feature type="non-terminal residue" evidence="1">
    <location>
        <position position="151"/>
    </location>
</feature>
<evidence type="ECO:0000313" key="3">
    <source>
        <dbReference type="RefSeq" id="XP_033529668.1"/>
    </source>
</evidence>
<evidence type="ECO:0000313" key="1">
    <source>
        <dbReference type="EMBL" id="KAF1808037.1"/>
    </source>
</evidence>
<dbReference type="RefSeq" id="XP_033529668.1">
    <property type="nucleotide sequence ID" value="XM_033675619.1"/>
</dbReference>
<reference evidence="1 3" key="1">
    <citation type="submission" date="2020-01" db="EMBL/GenBank/DDBJ databases">
        <authorList>
            <consortium name="DOE Joint Genome Institute"/>
            <person name="Haridas S."/>
            <person name="Albert R."/>
            <person name="Binder M."/>
            <person name="Bloem J."/>
            <person name="Labutti K."/>
            <person name="Salamov A."/>
            <person name="Andreopoulos B."/>
            <person name="Baker S.E."/>
            <person name="Barry K."/>
            <person name="Bills G."/>
            <person name="Bluhm B.H."/>
            <person name="Cannon C."/>
            <person name="Castanera R."/>
            <person name="Culley D.E."/>
            <person name="Daum C."/>
            <person name="Ezra D."/>
            <person name="Gonzalez J.B."/>
            <person name="Henrissat B."/>
            <person name="Kuo A."/>
            <person name="Liang C."/>
            <person name="Lipzen A."/>
            <person name="Lutzoni F."/>
            <person name="Magnuson J."/>
            <person name="Mondo S."/>
            <person name="Nolan M."/>
            <person name="Ohm R."/>
            <person name="Pangilinan J."/>
            <person name="Park H.-J."/>
            <person name="Ramirez L."/>
            <person name="Alfaro M."/>
            <person name="Sun H."/>
            <person name="Tritt A."/>
            <person name="Yoshinaga Y."/>
            <person name="Zwiers L.-H."/>
            <person name="Turgeon B.G."/>
            <person name="Goodwin S.B."/>
            <person name="Spatafora J.W."/>
            <person name="Crous P.W."/>
            <person name="Grigoriev I.V."/>
        </authorList>
    </citation>
    <scope>NUCLEOTIDE SEQUENCE</scope>
    <source>
        <strain evidence="1 3">CBS 781.70</strain>
    </source>
</reference>